<keyword evidence="4" id="KW-0804">Transcription</keyword>
<evidence type="ECO:0000259" key="5">
    <source>
        <dbReference type="PROSITE" id="PS50931"/>
    </source>
</evidence>
<comment type="similarity">
    <text evidence="1">Belongs to the LysR transcriptional regulatory family.</text>
</comment>
<evidence type="ECO:0000313" key="7">
    <source>
        <dbReference type="Proteomes" id="UP000297318"/>
    </source>
</evidence>
<evidence type="ECO:0000256" key="1">
    <source>
        <dbReference type="ARBA" id="ARBA00009437"/>
    </source>
</evidence>
<dbReference type="InterPro" id="IPR005119">
    <property type="entry name" value="LysR_subst-bd"/>
</dbReference>
<dbReference type="InterPro" id="IPR036388">
    <property type="entry name" value="WH-like_DNA-bd_sf"/>
</dbReference>
<dbReference type="EMBL" id="RHPJ01000003">
    <property type="protein sequence ID" value="TGO04604.1"/>
    <property type="molecule type" value="Genomic_DNA"/>
</dbReference>
<reference evidence="6 7" key="1">
    <citation type="submission" date="2018-11" db="EMBL/GenBank/DDBJ databases">
        <title>Complete genome sequencing of the Actinobacteria Serinibacter sp. K3-2.</title>
        <authorList>
            <person name="Rakitin A.L."/>
            <person name="Beletsky A.V."/>
            <person name="Mardanov A.V."/>
            <person name="Ravin N.V."/>
            <person name="Gromova A.S."/>
            <person name="Filippova S.N."/>
            <person name="Gal'Chenko V.F."/>
        </authorList>
    </citation>
    <scope>NUCLEOTIDE SEQUENCE [LARGE SCALE GENOMIC DNA]</scope>
    <source>
        <strain evidence="6 7">K3-2</strain>
    </source>
</reference>
<dbReference type="InterPro" id="IPR036390">
    <property type="entry name" value="WH_DNA-bd_sf"/>
</dbReference>
<dbReference type="RefSeq" id="WP_233251627.1">
    <property type="nucleotide sequence ID" value="NZ_RHPJ01000003.1"/>
</dbReference>
<dbReference type="Gene3D" id="3.40.190.10">
    <property type="entry name" value="Periplasmic binding protein-like II"/>
    <property type="match status" value="2"/>
</dbReference>
<dbReference type="GO" id="GO:0003700">
    <property type="term" value="F:DNA-binding transcription factor activity"/>
    <property type="evidence" value="ECO:0007669"/>
    <property type="project" value="InterPro"/>
</dbReference>
<dbReference type="Gene3D" id="1.10.10.10">
    <property type="entry name" value="Winged helix-like DNA-binding domain superfamily/Winged helix DNA-binding domain"/>
    <property type="match status" value="1"/>
</dbReference>
<dbReference type="PANTHER" id="PTHR30346:SF29">
    <property type="entry name" value="LYSR SUBSTRATE-BINDING"/>
    <property type="match status" value="1"/>
</dbReference>
<gene>
    <name evidence="6" type="ORF">SERN_2197</name>
</gene>
<dbReference type="Pfam" id="PF00126">
    <property type="entry name" value="HTH_1"/>
    <property type="match status" value="1"/>
</dbReference>
<dbReference type="Pfam" id="PF03466">
    <property type="entry name" value="LysR_substrate"/>
    <property type="match status" value="1"/>
</dbReference>
<dbReference type="PANTHER" id="PTHR30346">
    <property type="entry name" value="TRANSCRIPTIONAL DUAL REGULATOR HCAR-RELATED"/>
    <property type="match status" value="1"/>
</dbReference>
<accession>A0A4Z1DYE0</accession>
<evidence type="ECO:0000313" key="6">
    <source>
        <dbReference type="EMBL" id="TGO04604.1"/>
    </source>
</evidence>
<comment type="caution">
    <text evidence="6">The sequence shown here is derived from an EMBL/GenBank/DDBJ whole genome shotgun (WGS) entry which is preliminary data.</text>
</comment>
<sequence>MAASPLDIASLQLLHAVGEHGSITAAARETGVSQPAASQHVRRLERRLGTALVERVGRAARLTPAGAALARHGESLNATLRAALLEVEALAGLRAGVVRLAAFPSSTATLVPTALAALRAAHPGLTVRLAEVEPPESLAMLRAGECDVVLAFSYPGTDRGSGQGDAAATGADDAARLVTTHVLDDVTTVALPAGHPLAEVAGLDLAQLARDEWIAGCPRCRQHLLSAAQASGFSPGITYATDDYSAVLGLVSAGLGVALLPGLVRPIAQRHPGVVVREVTGVSVRSVQALTSPDLIRVPAVAATVAALRDAARLLPT</sequence>
<evidence type="ECO:0000256" key="4">
    <source>
        <dbReference type="ARBA" id="ARBA00023163"/>
    </source>
</evidence>
<evidence type="ECO:0000256" key="3">
    <source>
        <dbReference type="ARBA" id="ARBA00023125"/>
    </source>
</evidence>
<dbReference type="SUPFAM" id="SSF46785">
    <property type="entry name" value="Winged helix' DNA-binding domain"/>
    <property type="match status" value="1"/>
</dbReference>
<proteinExistence type="inferred from homology"/>
<dbReference type="GO" id="GO:0003677">
    <property type="term" value="F:DNA binding"/>
    <property type="evidence" value="ECO:0007669"/>
    <property type="project" value="UniProtKB-KW"/>
</dbReference>
<keyword evidence="3" id="KW-0238">DNA-binding</keyword>
<dbReference type="SUPFAM" id="SSF53850">
    <property type="entry name" value="Periplasmic binding protein-like II"/>
    <property type="match status" value="1"/>
</dbReference>
<dbReference type="CDD" id="cd08423">
    <property type="entry name" value="PBP2_LTTR_like_6"/>
    <property type="match status" value="1"/>
</dbReference>
<protein>
    <submittedName>
        <fullName evidence="6">Putative LysR-family transcriptional regulator</fullName>
    </submittedName>
</protein>
<organism evidence="6 7">
    <name type="scientific">Serinibacter arcticus</name>
    <dbReference type="NCBI Taxonomy" id="1655435"/>
    <lineage>
        <taxon>Bacteria</taxon>
        <taxon>Bacillati</taxon>
        <taxon>Actinomycetota</taxon>
        <taxon>Actinomycetes</taxon>
        <taxon>Micrococcales</taxon>
        <taxon>Beutenbergiaceae</taxon>
        <taxon>Serinibacter</taxon>
    </lineage>
</organism>
<dbReference type="GO" id="GO:0032993">
    <property type="term" value="C:protein-DNA complex"/>
    <property type="evidence" value="ECO:0007669"/>
    <property type="project" value="TreeGrafter"/>
</dbReference>
<feature type="domain" description="HTH lysR-type" evidence="5">
    <location>
        <begin position="6"/>
        <end position="63"/>
    </location>
</feature>
<dbReference type="InterPro" id="IPR000847">
    <property type="entry name" value="LysR_HTH_N"/>
</dbReference>
<dbReference type="AlphaFoldDB" id="A0A4Z1DYE0"/>
<dbReference type="Proteomes" id="UP000297318">
    <property type="component" value="Unassembled WGS sequence"/>
</dbReference>
<keyword evidence="7" id="KW-1185">Reference proteome</keyword>
<dbReference type="PRINTS" id="PR00039">
    <property type="entry name" value="HTHLYSR"/>
</dbReference>
<keyword evidence="2" id="KW-0805">Transcription regulation</keyword>
<evidence type="ECO:0000256" key="2">
    <source>
        <dbReference type="ARBA" id="ARBA00023015"/>
    </source>
</evidence>
<dbReference type="PROSITE" id="PS50931">
    <property type="entry name" value="HTH_LYSR"/>
    <property type="match status" value="1"/>
</dbReference>
<name>A0A4Z1DYE0_9MICO</name>